<evidence type="ECO:0000259" key="14">
    <source>
        <dbReference type="PROSITE" id="PS50885"/>
    </source>
</evidence>
<accession>A0A091CBE0</accession>
<dbReference type="Pfam" id="PF00512">
    <property type="entry name" value="HisKA"/>
    <property type="match status" value="1"/>
</dbReference>
<feature type="domain" description="Histidine kinase" evidence="13">
    <location>
        <begin position="268"/>
        <end position="487"/>
    </location>
</feature>
<dbReference type="Proteomes" id="UP000029382">
    <property type="component" value="Unassembled WGS sequence"/>
</dbReference>
<evidence type="ECO:0000313" key="18">
    <source>
        <dbReference type="Proteomes" id="UP000182793"/>
    </source>
</evidence>
<proteinExistence type="predicted"/>
<protein>
    <recommendedName>
        <fullName evidence="4">Signal transduction histidine-protein kinase ArlS</fullName>
        <ecNumber evidence="3">2.7.13.3</ecNumber>
    </recommendedName>
</protein>
<comment type="catalytic activity">
    <reaction evidence="1">
        <text>ATP + protein L-histidine = ADP + protein N-phospho-L-histidine.</text>
        <dbReference type="EC" id="2.7.13.3"/>
    </reaction>
</comment>
<dbReference type="CDD" id="cd00075">
    <property type="entry name" value="HATPase"/>
    <property type="match status" value="1"/>
</dbReference>
<dbReference type="InterPro" id="IPR041610">
    <property type="entry name" value="ArlS_N"/>
</dbReference>
<dbReference type="InterPro" id="IPR036097">
    <property type="entry name" value="HisK_dim/P_sf"/>
</dbReference>
<dbReference type="Proteomes" id="UP000182793">
    <property type="component" value="Unassembled WGS sequence"/>
</dbReference>
<comment type="caution">
    <text evidence="15">The sequence shown here is derived from an EMBL/GenBank/DDBJ whole genome shotgun (WGS) entry which is preliminary data.</text>
</comment>
<dbReference type="Gene3D" id="1.10.287.130">
    <property type="match status" value="1"/>
</dbReference>
<dbReference type="CDD" id="cd00082">
    <property type="entry name" value="HisKA"/>
    <property type="match status" value="1"/>
</dbReference>
<dbReference type="InterPro" id="IPR003594">
    <property type="entry name" value="HATPase_dom"/>
</dbReference>
<comment type="subcellular location">
    <subcellularLocation>
        <location evidence="2">Membrane</location>
        <topology evidence="2">Multi-pass membrane protein</topology>
    </subcellularLocation>
</comment>
<dbReference type="PANTHER" id="PTHR45528">
    <property type="entry name" value="SENSOR HISTIDINE KINASE CPXA"/>
    <property type="match status" value="1"/>
</dbReference>
<feature type="transmembrane region" description="Helical" evidence="12">
    <location>
        <begin position="20"/>
        <end position="41"/>
    </location>
</feature>
<keyword evidence="18" id="KW-1185">Reference proteome</keyword>
<keyword evidence="5" id="KW-0597">Phosphoprotein</keyword>
<evidence type="ECO:0000256" key="3">
    <source>
        <dbReference type="ARBA" id="ARBA00012438"/>
    </source>
</evidence>
<dbReference type="Pfam" id="PF18719">
    <property type="entry name" value="ArlS_N"/>
    <property type="match status" value="1"/>
</dbReference>
<dbReference type="InterPro" id="IPR003661">
    <property type="entry name" value="HisK_dim/P_dom"/>
</dbReference>
<reference evidence="15 17" key="1">
    <citation type="journal article" date="2014" name="Genome Announc.">
        <title>Draft Genome Sequences of Streptococcus bovis Strains ATCC 33317 and JB1.</title>
        <authorList>
            <person name="Benahmed F.H."/>
            <person name="Gopinath G.R."/>
            <person name="Harbottle H."/>
            <person name="Cotta M.A."/>
            <person name="Luo Y."/>
            <person name="Henderson C."/>
            <person name="Teri P."/>
            <person name="Soppet D."/>
            <person name="Rasmussen M."/>
            <person name="Whitehead T.R."/>
            <person name="Davidson M."/>
        </authorList>
    </citation>
    <scope>NUCLEOTIDE SEQUENCE [LARGE SCALE GENOMIC DNA]</scope>
    <source>
        <strain evidence="15 17">JB1</strain>
    </source>
</reference>
<keyword evidence="6" id="KW-0808">Transferase</keyword>
<evidence type="ECO:0000256" key="7">
    <source>
        <dbReference type="ARBA" id="ARBA00022692"/>
    </source>
</evidence>
<feature type="transmembrane region" description="Helical" evidence="12">
    <location>
        <begin position="181"/>
        <end position="204"/>
    </location>
</feature>
<keyword evidence="9 12" id="KW-1133">Transmembrane helix</keyword>
<dbReference type="SUPFAM" id="SSF47384">
    <property type="entry name" value="Homodimeric domain of signal transducing histidine kinase"/>
    <property type="match status" value="1"/>
</dbReference>
<evidence type="ECO:0000313" key="16">
    <source>
        <dbReference type="EMBL" id="SFL06163.1"/>
    </source>
</evidence>
<dbReference type="InterPro" id="IPR050398">
    <property type="entry name" value="HssS/ArlS-like"/>
</dbReference>
<dbReference type="EMBL" id="FOTG01000002">
    <property type="protein sequence ID" value="SFL06163.1"/>
    <property type="molecule type" value="Genomic_DNA"/>
</dbReference>
<reference evidence="16 18" key="2">
    <citation type="submission" date="2016-10" db="EMBL/GenBank/DDBJ databases">
        <authorList>
            <person name="Varghese N."/>
            <person name="Submissions S."/>
        </authorList>
    </citation>
    <scope>NUCLEOTIDE SEQUENCE [LARGE SCALE GENOMIC DNA]</scope>
    <source>
        <strain evidence="16 18">JB1</strain>
    </source>
</reference>
<dbReference type="SUPFAM" id="SSF55874">
    <property type="entry name" value="ATPase domain of HSP90 chaperone/DNA topoisomerase II/histidine kinase"/>
    <property type="match status" value="1"/>
</dbReference>
<dbReference type="FunFam" id="3.30.565.10:FF:000006">
    <property type="entry name" value="Sensor histidine kinase WalK"/>
    <property type="match status" value="1"/>
</dbReference>
<evidence type="ECO:0000259" key="13">
    <source>
        <dbReference type="PROSITE" id="PS50109"/>
    </source>
</evidence>
<keyword evidence="11 12" id="KW-0472">Membrane</keyword>
<dbReference type="PRINTS" id="PR00344">
    <property type="entry name" value="BCTRLSENSOR"/>
</dbReference>
<dbReference type="SMART" id="SM00387">
    <property type="entry name" value="HATPase_c"/>
    <property type="match status" value="1"/>
</dbReference>
<dbReference type="InterPro" id="IPR003660">
    <property type="entry name" value="HAMP_dom"/>
</dbReference>
<evidence type="ECO:0000256" key="11">
    <source>
        <dbReference type="ARBA" id="ARBA00023136"/>
    </source>
</evidence>
<evidence type="ECO:0000256" key="1">
    <source>
        <dbReference type="ARBA" id="ARBA00000085"/>
    </source>
</evidence>
<dbReference type="GO" id="GO:0016020">
    <property type="term" value="C:membrane"/>
    <property type="evidence" value="ECO:0007669"/>
    <property type="project" value="UniProtKB-SubCell"/>
</dbReference>
<evidence type="ECO:0000256" key="10">
    <source>
        <dbReference type="ARBA" id="ARBA00023012"/>
    </source>
</evidence>
<dbReference type="InterPro" id="IPR036890">
    <property type="entry name" value="HATPase_C_sf"/>
</dbReference>
<dbReference type="FunFam" id="1.10.287.130:FF:000001">
    <property type="entry name" value="Two-component sensor histidine kinase"/>
    <property type="match status" value="1"/>
</dbReference>
<evidence type="ECO:0000313" key="15">
    <source>
        <dbReference type="EMBL" id="KFN88418.1"/>
    </source>
</evidence>
<dbReference type="SMART" id="SM00388">
    <property type="entry name" value="HisKA"/>
    <property type="match status" value="1"/>
</dbReference>
<evidence type="ECO:0000256" key="9">
    <source>
        <dbReference type="ARBA" id="ARBA00022989"/>
    </source>
</evidence>
<dbReference type="GO" id="GO:0000155">
    <property type="term" value="F:phosphorelay sensor kinase activity"/>
    <property type="evidence" value="ECO:0007669"/>
    <property type="project" value="InterPro"/>
</dbReference>
<sequence length="495" mass="56359">MIKYFKKSLSKKISLTSLQWVLVILSVFNLLIYFGITQIFLEQDRYNTEQATEVVREFLSKETSLTEEKLLDLLEQYNATGSLVEEGNKTYIFDKQGGIDDLVFDNQDVSVFNKNKQLVLTTSKVLSTIKIGKVGETTKHRSSAFNGFYQSEKVYSKDSREVIGYVTVYQGLTTYYMARHVLVVILLVSELIEACLIFKMLLVVSHRSLKPLREFQAFIDELSENPSDLALRSDIKSGDDIERLSTTFDNMLEQIEGYARRQTRFVSDVSHELRTPIAVIKGHLGLLQRWGKDDPEILCESLDAAYHEADRMSIMVNDMLDMVRVQGSFDLHKGEITDLRQAIEVVLGNFRILYPDFRFSLTSSIDDCIYAEIYKHHFEQAILILIDNGVKYSSGSRNIHVTLDVLGDNAIVKVRDEGEGISQDDLNHIFERFYRTDKSRNRVSTQGGLGIGLAILKQIVDAYELKVSVSSVVDEGTEFTLIIPLVTTEKIKKTD</sequence>
<gene>
    <name evidence="15" type="ORF">H702_03240</name>
    <name evidence="16" type="ORF">SAMN02910290_00292</name>
</gene>
<dbReference type="PROSITE" id="PS50885">
    <property type="entry name" value="HAMP"/>
    <property type="match status" value="1"/>
</dbReference>
<dbReference type="Gene3D" id="6.10.340.10">
    <property type="match status" value="1"/>
</dbReference>
<name>A0A091CBE0_STREI</name>
<evidence type="ECO:0000256" key="5">
    <source>
        <dbReference type="ARBA" id="ARBA00022553"/>
    </source>
</evidence>
<keyword evidence="7 12" id="KW-0812">Transmembrane</keyword>
<evidence type="ECO:0000256" key="12">
    <source>
        <dbReference type="SAM" id="Phobius"/>
    </source>
</evidence>
<dbReference type="InterPro" id="IPR005467">
    <property type="entry name" value="His_kinase_dom"/>
</dbReference>
<evidence type="ECO:0000256" key="4">
    <source>
        <dbReference type="ARBA" id="ARBA00015735"/>
    </source>
</evidence>
<dbReference type="PANTHER" id="PTHR45528:SF12">
    <property type="entry name" value="SENSOR HISTIDINE KINASE ARSS"/>
    <property type="match status" value="1"/>
</dbReference>
<dbReference type="Gene3D" id="3.30.565.10">
    <property type="entry name" value="Histidine kinase-like ATPase, C-terminal domain"/>
    <property type="match status" value="1"/>
</dbReference>
<keyword evidence="8 15" id="KW-0418">Kinase</keyword>
<dbReference type="EMBL" id="AUZH01000012">
    <property type="protein sequence ID" value="KFN88418.1"/>
    <property type="molecule type" value="Genomic_DNA"/>
</dbReference>
<dbReference type="PROSITE" id="PS50109">
    <property type="entry name" value="HIS_KIN"/>
    <property type="match status" value="1"/>
</dbReference>
<dbReference type="RefSeq" id="WP_039696380.1">
    <property type="nucleotide sequence ID" value="NZ_AUZH01000012.1"/>
</dbReference>
<feature type="domain" description="HAMP" evidence="14">
    <location>
        <begin position="206"/>
        <end position="260"/>
    </location>
</feature>
<dbReference type="AlphaFoldDB" id="A0A091CBE0"/>
<dbReference type="InterPro" id="IPR004358">
    <property type="entry name" value="Sig_transdc_His_kin-like_C"/>
</dbReference>
<dbReference type="EC" id="2.7.13.3" evidence="3"/>
<dbReference type="SMART" id="SM00304">
    <property type="entry name" value="HAMP"/>
    <property type="match status" value="1"/>
</dbReference>
<evidence type="ECO:0000256" key="8">
    <source>
        <dbReference type="ARBA" id="ARBA00022777"/>
    </source>
</evidence>
<organism evidence="15 17">
    <name type="scientific">Streptococcus equinus JB1</name>
    <dbReference type="NCBI Taxonomy" id="1294274"/>
    <lineage>
        <taxon>Bacteria</taxon>
        <taxon>Bacillati</taxon>
        <taxon>Bacillota</taxon>
        <taxon>Bacilli</taxon>
        <taxon>Lactobacillales</taxon>
        <taxon>Streptococcaceae</taxon>
        <taxon>Streptococcus</taxon>
    </lineage>
</organism>
<evidence type="ECO:0000256" key="2">
    <source>
        <dbReference type="ARBA" id="ARBA00004141"/>
    </source>
</evidence>
<dbReference type="Pfam" id="PF00672">
    <property type="entry name" value="HAMP"/>
    <property type="match status" value="1"/>
</dbReference>
<evidence type="ECO:0000313" key="17">
    <source>
        <dbReference type="Proteomes" id="UP000029382"/>
    </source>
</evidence>
<dbReference type="Pfam" id="PF02518">
    <property type="entry name" value="HATPase_c"/>
    <property type="match status" value="1"/>
</dbReference>
<keyword evidence="10" id="KW-0902">Two-component regulatory system</keyword>
<evidence type="ECO:0000256" key="6">
    <source>
        <dbReference type="ARBA" id="ARBA00022679"/>
    </source>
</evidence>